<evidence type="ECO:0000313" key="2">
    <source>
        <dbReference type="Proteomes" id="UP001189915"/>
    </source>
</evidence>
<evidence type="ECO:0000313" key="1">
    <source>
        <dbReference type="EMBL" id="CAJ0691925.1"/>
    </source>
</evidence>
<proteinExistence type="predicted"/>
<dbReference type="RefSeq" id="WP_316869238.1">
    <property type="nucleotide sequence ID" value="NZ_CATWAF010000002.1"/>
</dbReference>
<name>A0AAD2AWU8_9RALS</name>
<accession>A0AAD2AWU8</accession>
<sequence length="730" mass="83570">MDLSNLIDRLPLPEFPEHFGEQDRNTILLALETAKRQARPYDGDYKAPWLLSEFSDSQWITTNRNREECVNGKWKNAIPIDWNLRLPNGRFLTDSGYERILDLNKRIAFLARTGYLSGMTAPKTWRGFVRTQLQLTRWLVLHEGRFKPEKYGLRLLDQHALESLLTLLAKGGWIVAHHVPQRILSQLYVETFGRDCPQYLLDDPYNLPKDTASMIAEWLSRNHYYARIRCGSNVGKLYLSRKPFADLIGETVEHLRTSLRLNAFLRQFEPDLMSVPCLDDVFRETEKLSHKNKSIKDIVETGVAEGSLDHYCDSLKIILSAHRHLPDLIPDSSQVSIPRARQLAVRFTRQSAHFPFIPINIGLIYLNNAIRFVHVYGAALVDFYLAVESQSQPLASSEKKDSLTKRMAKNFCTESGVSIADILNISGFCGFYRHRDFEAIRSRPTLDDALRVLIGSCIILIAMLKPSREGELTHLHRDCLREKSGGYLMNFSLGKHNASEVHHSADRPIPVITAEAIQLLQKLGAKLSELYGEERKIGSNLFYLPKLDRYRGAMAADASLLHSHLDIFCDYVGLEPDQCGRRWYVRIHEMRKWFLLLLFWSGRYDVLDAVRWIAGHVSVEHVYAYIEREFPGEELPRLEAEYAVERLLALEVRGGHTAADESGLSALYDKVLHHFKVNVLSMVPDSEWSDYVTSLREAGDFVLEPHSIYSKAGDEVVGITVSFVLREMDK</sequence>
<comment type="caution">
    <text evidence="1">The sequence shown here is derived from an EMBL/GenBank/DDBJ whole genome shotgun (WGS) entry which is preliminary data.</text>
</comment>
<gene>
    <name evidence="1" type="ORF">LMG18091_01528</name>
</gene>
<organism evidence="1 2">
    <name type="scientific">Ralstonia wenshanensis</name>
    <dbReference type="NCBI Taxonomy" id="2842456"/>
    <lineage>
        <taxon>Bacteria</taxon>
        <taxon>Pseudomonadati</taxon>
        <taxon>Pseudomonadota</taxon>
        <taxon>Betaproteobacteria</taxon>
        <taxon>Burkholderiales</taxon>
        <taxon>Burkholderiaceae</taxon>
        <taxon>Ralstonia</taxon>
    </lineage>
</organism>
<keyword evidence="2" id="KW-1185">Reference proteome</keyword>
<protein>
    <submittedName>
        <fullName evidence="1">Uncharacterized protein</fullName>
    </submittedName>
</protein>
<reference evidence="1 2" key="1">
    <citation type="submission" date="2023-07" db="EMBL/GenBank/DDBJ databases">
        <authorList>
            <person name="Peeters C."/>
        </authorList>
    </citation>
    <scope>NUCLEOTIDE SEQUENCE [LARGE SCALE GENOMIC DNA]</scope>
    <source>
        <strain evidence="1 2">LMG 18091</strain>
    </source>
</reference>
<dbReference type="AlphaFoldDB" id="A0AAD2AWU8"/>
<dbReference type="Proteomes" id="UP001189915">
    <property type="component" value="Unassembled WGS sequence"/>
</dbReference>
<dbReference type="EMBL" id="CATWAF010000002">
    <property type="protein sequence ID" value="CAJ0691925.1"/>
    <property type="molecule type" value="Genomic_DNA"/>
</dbReference>